<evidence type="ECO:0000313" key="2">
    <source>
        <dbReference type="Proteomes" id="UP000654075"/>
    </source>
</evidence>
<proteinExistence type="predicted"/>
<feature type="non-terminal residue" evidence="1">
    <location>
        <position position="105"/>
    </location>
</feature>
<gene>
    <name evidence="1" type="ORF">PGLA1383_LOCUS36680</name>
</gene>
<keyword evidence="2" id="KW-1185">Reference proteome</keyword>
<reference evidence="1" key="1">
    <citation type="submission" date="2021-02" db="EMBL/GenBank/DDBJ databases">
        <authorList>
            <person name="Dougan E. K."/>
            <person name="Rhodes N."/>
            <person name="Thang M."/>
            <person name="Chan C."/>
        </authorList>
    </citation>
    <scope>NUCLEOTIDE SEQUENCE</scope>
</reference>
<dbReference type="AlphaFoldDB" id="A0A813G2I6"/>
<accession>A0A813G2I6</accession>
<dbReference type="EMBL" id="CAJNNV010026821">
    <property type="protein sequence ID" value="CAE8619087.1"/>
    <property type="molecule type" value="Genomic_DNA"/>
</dbReference>
<evidence type="ECO:0000313" key="1">
    <source>
        <dbReference type="EMBL" id="CAE8619087.1"/>
    </source>
</evidence>
<sequence>EDFSQGLPRRGRAILAYCLLSRQKDTSEQAFETACSAHLANLDPNGRITTSVVSVSSSLSVVQWEMECRDRGRQAIRRVLTTELAALLKLVDPDVLGSSSALPSK</sequence>
<organism evidence="1 2">
    <name type="scientific">Polarella glacialis</name>
    <name type="common">Dinoflagellate</name>
    <dbReference type="NCBI Taxonomy" id="89957"/>
    <lineage>
        <taxon>Eukaryota</taxon>
        <taxon>Sar</taxon>
        <taxon>Alveolata</taxon>
        <taxon>Dinophyceae</taxon>
        <taxon>Suessiales</taxon>
        <taxon>Suessiaceae</taxon>
        <taxon>Polarella</taxon>
    </lineage>
</organism>
<dbReference type="Proteomes" id="UP000654075">
    <property type="component" value="Unassembled WGS sequence"/>
</dbReference>
<protein>
    <submittedName>
        <fullName evidence="1">Uncharacterized protein</fullName>
    </submittedName>
</protein>
<comment type="caution">
    <text evidence="1">The sequence shown here is derived from an EMBL/GenBank/DDBJ whole genome shotgun (WGS) entry which is preliminary data.</text>
</comment>
<name>A0A813G2I6_POLGL</name>
<feature type="non-terminal residue" evidence="1">
    <location>
        <position position="1"/>
    </location>
</feature>